<comment type="caution">
    <text evidence="3">The sequence shown here is derived from an EMBL/GenBank/DDBJ whole genome shotgun (WGS) entry which is preliminary data.</text>
</comment>
<dbReference type="EMBL" id="QNTT01000003">
    <property type="protein sequence ID" value="RBA40067.1"/>
    <property type="molecule type" value="Genomic_DNA"/>
</dbReference>
<reference evidence="3 4" key="1">
    <citation type="submission" date="2018-06" db="EMBL/GenBank/DDBJ databases">
        <title>Whole genome sequencing of four bacterial strains from South Shetland trench revealing bio-synthetic gene clusters.</title>
        <authorList>
            <person name="Abdel-Mageed W.M."/>
            <person name="Lehri B."/>
            <person name="Jarmusch S.A."/>
            <person name="Miranda K."/>
            <person name="Goodfellow M."/>
            <person name="Jaspars M."/>
            <person name="Karlyshev A.V."/>
        </authorList>
    </citation>
    <scope>NUCLEOTIDE SEQUENCE [LARGE SCALE GENOMIC DNA]</scope>
    <source>
        <strain evidence="3 4">SST1</strain>
    </source>
</reference>
<dbReference type="Proteomes" id="UP000252187">
    <property type="component" value="Unassembled WGS sequence"/>
</dbReference>
<organism evidence="3 4">
    <name type="scientific">Dietzia maris</name>
    <dbReference type="NCBI Taxonomy" id="37915"/>
    <lineage>
        <taxon>Bacteria</taxon>
        <taxon>Bacillati</taxon>
        <taxon>Actinomycetota</taxon>
        <taxon>Actinomycetes</taxon>
        <taxon>Mycobacteriales</taxon>
        <taxon>Dietziaceae</taxon>
        <taxon>Dietzia</taxon>
    </lineage>
</organism>
<feature type="region of interest" description="Disordered" evidence="1">
    <location>
        <begin position="31"/>
        <end position="78"/>
    </location>
</feature>
<proteinExistence type="predicted"/>
<dbReference type="AlphaFoldDB" id="A0A365PDG4"/>
<sequence length="198" mass="20019">MNFKTALVVVAAAALTLGACGTASEDAEVNATDGENATPGETVNATTTFDTTATSETTSGDTTTNSETTIADNAGGPIIEPFGEPLIGGDGKEITIDSASRDSAQTTLAIRYAAGDEAIETYNILTPTLNYGPDGTTAELAQLPNVSGVIVPGQSKVVSYTFDVAASELSEATLTVSIGLGSASWNGDLEAYISEIAP</sequence>
<feature type="chain" id="PRO_5038579371" description="DUF1942 domain-containing protein" evidence="2">
    <location>
        <begin position="20"/>
        <end position="198"/>
    </location>
</feature>
<feature type="compositionally biased region" description="Low complexity" evidence="1">
    <location>
        <begin position="41"/>
        <end position="69"/>
    </location>
</feature>
<accession>A0A365PDG4</accession>
<feature type="signal peptide" evidence="2">
    <location>
        <begin position="1"/>
        <end position="19"/>
    </location>
</feature>
<evidence type="ECO:0008006" key="5">
    <source>
        <dbReference type="Google" id="ProtNLM"/>
    </source>
</evidence>
<evidence type="ECO:0000313" key="4">
    <source>
        <dbReference type="Proteomes" id="UP000252187"/>
    </source>
</evidence>
<evidence type="ECO:0000256" key="1">
    <source>
        <dbReference type="SAM" id="MobiDB-lite"/>
    </source>
</evidence>
<name>A0A365PDG4_9ACTN</name>
<dbReference type="PROSITE" id="PS51257">
    <property type="entry name" value="PROKAR_LIPOPROTEIN"/>
    <property type="match status" value="1"/>
</dbReference>
<protein>
    <recommendedName>
        <fullName evidence="5">DUF1942 domain-containing protein</fullName>
    </recommendedName>
</protein>
<gene>
    <name evidence="3" type="ORF">DQ226_01945</name>
</gene>
<keyword evidence="2" id="KW-0732">Signal</keyword>
<evidence type="ECO:0000256" key="2">
    <source>
        <dbReference type="SAM" id="SignalP"/>
    </source>
</evidence>
<evidence type="ECO:0000313" key="3">
    <source>
        <dbReference type="EMBL" id="RBA40067.1"/>
    </source>
</evidence>